<organism evidence="2 3">
    <name type="scientific">Noviluteimonas caseinilytica</name>
    <dbReference type="NCBI Taxonomy" id="2675101"/>
    <lineage>
        <taxon>Bacteria</taxon>
        <taxon>Pseudomonadati</taxon>
        <taxon>Pseudomonadota</taxon>
        <taxon>Gammaproteobacteria</taxon>
        <taxon>Lysobacterales</taxon>
        <taxon>Lysobacteraceae</taxon>
        <taxon>Noviluteimonas</taxon>
    </lineage>
</organism>
<dbReference type="Proteomes" id="UP000681317">
    <property type="component" value="Chromosome"/>
</dbReference>
<evidence type="ECO:0008006" key="4">
    <source>
        <dbReference type="Google" id="ProtNLM"/>
    </source>
</evidence>
<evidence type="ECO:0000313" key="2">
    <source>
        <dbReference type="EMBL" id="BCT93270.1"/>
    </source>
</evidence>
<gene>
    <name evidence="2" type="ORF">LYSCAS_22940</name>
</gene>
<dbReference type="RefSeq" id="WP_213434204.1">
    <property type="nucleotide sequence ID" value="NZ_AP024545.1"/>
</dbReference>
<proteinExistence type="predicted"/>
<evidence type="ECO:0000256" key="1">
    <source>
        <dbReference type="SAM" id="MobiDB-lite"/>
    </source>
</evidence>
<feature type="region of interest" description="Disordered" evidence="1">
    <location>
        <begin position="1"/>
        <end position="35"/>
    </location>
</feature>
<reference evidence="2 3" key="1">
    <citation type="submission" date="2021-03" db="EMBL/GenBank/DDBJ databases">
        <title>Complete Genome Sequences of Two Lysobacter Strains Isolated from Sea Water (Lysobacter caseinilyticus) and Soil (Lysobacter helvus) in South Korea.</title>
        <authorList>
            <person name="Watanabe Y."/>
            <person name="Arakawa K."/>
        </authorList>
    </citation>
    <scope>NUCLEOTIDE SEQUENCE [LARGE SCALE GENOMIC DNA]</scope>
    <source>
        <strain evidence="2 3">KVB24</strain>
    </source>
</reference>
<name>A0ABM7Q7G4_9GAMM</name>
<dbReference type="EMBL" id="AP024545">
    <property type="protein sequence ID" value="BCT93270.1"/>
    <property type="molecule type" value="Genomic_DNA"/>
</dbReference>
<keyword evidence="3" id="KW-1185">Reference proteome</keyword>
<protein>
    <recommendedName>
        <fullName evidence="4">DUF3445 domain-containing protein</fullName>
    </recommendedName>
</protein>
<accession>A0ABM7Q7G4</accession>
<sequence>MFKRLTDLLKPKAPEAPGQAVPPVAMQDDDDASTPIDPEQLEIVAMAFEGPMWGYGLRAPAWLLPAKPDDAKRVLFLSFAKAMGADEQAEKQRTDAVGQLTRALPLYLAEAVHEWTAHRSLTQIPIVPGGGPVVFGDGGRDEDTVAQAAEHGDYMVLGTIDDADERWRIQCRVWQVSPAKLLGIEEIDTTPEHLGADVLDLEQRVLSYFGPLHAQPHDALYRRMPGEAMGPYLTALAQHLLLSMLVSGQVTREDVWGERNMIEWPLHMALEWPQSPLPALLYLAGLSQSTRSASPVLLDFEQRTLHWWAKAGGVEPLSHLAPLVWRAFGMEELDRALAQCDATPAGDAYCDWLRRVAGVEAQG</sequence>
<evidence type="ECO:0000313" key="3">
    <source>
        <dbReference type="Proteomes" id="UP000681317"/>
    </source>
</evidence>
<feature type="compositionally biased region" description="Basic and acidic residues" evidence="1">
    <location>
        <begin position="1"/>
        <end position="13"/>
    </location>
</feature>